<dbReference type="AlphaFoldDB" id="A0A371DXD6"/>
<keyword evidence="3" id="KW-1185">Reference proteome</keyword>
<evidence type="ECO:0000313" key="3">
    <source>
        <dbReference type="Proteomes" id="UP000256964"/>
    </source>
</evidence>
<evidence type="ECO:0000313" key="2">
    <source>
        <dbReference type="EMBL" id="RDX57207.1"/>
    </source>
</evidence>
<evidence type="ECO:0000256" key="1">
    <source>
        <dbReference type="SAM" id="MobiDB-lite"/>
    </source>
</evidence>
<dbReference type="EMBL" id="KZ857379">
    <property type="protein sequence ID" value="RDX57207.1"/>
    <property type="molecule type" value="Genomic_DNA"/>
</dbReference>
<accession>A0A371DXD6</accession>
<protein>
    <submittedName>
        <fullName evidence="2">Uncharacterized protein</fullName>
    </submittedName>
</protein>
<reference evidence="2 3" key="1">
    <citation type="journal article" date="2018" name="Biotechnol. Biofuels">
        <title>Integrative visual omics of the white-rot fungus Polyporus brumalis exposes the biotechnological potential of its oxidative enzymes for delignifying raw plant biomass.</title>
        <authorList>
            <person name="Miyauchi S."/>
            <person name="Rancon A."/>
            <person name="Drula E."/>
            <person name="Hage H."/>
            <person name="Chaduli D."/>
            <person name="Favel A."/>
            <person name="Grisel S."/>
            <person name="Henrissat B."/>
            <person name="Herpoel-Gimbert I."/>
            <person name="Ruiz-Duenas F.J."/>
            <person name="Chevret D."/>
            <person name="Hainaut M."/>
            <person name="Lin J."/>
            <person name="Wang M."/>
            <person name="Pangilinan J."/>
            <person name="Lipzen A."/>
            <person name="Lesage-Meessen L."/>
            <person name="Navarro D."/>
            <person name="Riley R."/>
            <person name="Grigoriev I.V."/>
            <person name="Zhou S."/>
            <person name="Raouche S."/>
            <person name="Rosso M.N."/>
        </authorList>
    </citation>
    <scope>NUCLEOTIDE SEQUENCE [LARGE SCALE GENOMIC DNA]</scope>
    <source>
        <strain evidence="2 3">BRFM 1820</strain>
    </source>
</reference>
<proteinExistence type="predicted"/>
<feature type="region of interest" description="Disordered" evidence="1">
    <location>
        <begin position="115"/>
        <end position="169"/>
    </location>
</feature>
<feature type="compositionally biased region" description="Basic and acidic residues" evidence="1">
    <location>
        <begin position="146"/>
        <end position="161"/>
    </location>
</feature>
<sequence>MATQIHAINSSECVIHHQGVDCRQARSVCCITVVKDGEQVTLVKSGRIQVRSVITHNAIPSKPLARAANPGTPPEAVRFVETLDFADVTVQQLANARADSKDTAITQIPDIIDLTLSDDDEPLPPTSPSAPIQSSPAKQKRISSRTTEKQGRPTKRSRTESRSSASSASHDLVWVEPNRINRYDRRKAKAPYEPMLHRFTLDLIR</sequence>
<name>A0A371DXD6_9APHY</name>
<gene>
    <name evidence="2" type="ORF">OH76DRAFT_1476645</name>
</gene>
<dbReference type="Proteomes" id="UP000256964">
    <property type="component" value="Unassembled WGS sequence"/>
</dbReference>
<organism evidence="2 3">
    <name type="scientific">Lentinus brumalis</name>
    <dbReference type="NCBI Taxonomy" id="2498619"/>
    <lineage>
        <taxon>Eukaryota</taxon>
        <taxon>Fungi</taxon>
        <taxon>Dikarya</taxon>
        <taxon>Basidiomycota</taxon>
        <taxon>Agaricomycotina</taxon>
        <taxon>Agaricomycetes</taxon>
        <taxon>Polyporales</taxon>
        <taxon>Polyporaceae</taxon>
        <taxon>Lentinus</taxon>
    </lineage>
</organism>